<dbReference type="GO" id="GO:0030623">
    <property type="term" value="F:U5 snRNA binding"/>
    <property type="evidence" value="ECO:0007669"/>
    <property type="project" value="InterPro"/>
</dbReference>
<evidence type="ECO:0000313" key="9">
    <source>
        <dbReference type="Proteomes" id="UP000018320"/>
    </source>
</evidence>
<dbReference type="GO" id="GO:0030619">
    <property type="term" value="F:U1 snRNA binding"/>
    <property type="evidence" value="ECO:0007669"/>
    <property type="project" value="TreeGrafter"/>
</dbReference>
<dbReference type="GO" id="GO:0097157">
    <property type="term" value="F:pre-mRNA intronic binding"/>
    <property type="evidence" value="ECO:0007669"/>
    <property type="project" value="TreeGrafter"/>
</dbReference>
<feature type="region of interest" description="Disordered" evidence="1">
    <location>
        <begin position="1540"/>
        <end position="1559"/>
    </location>
</feature>
<dbReference type="InterPro" id="IPR012591">
    <property type="entry name" value="PRO8NT"/>
</dbReference>
<feature type="domain" description="Pre-mRNA-processing-splicing factor 8 U6-snRNA-binding" evidence="4">
    <location>
        <begin position="1342"/>
        <end position="1489"/>
    </location>
</feature>
<evidence type="ECO:0000256" key="1">
    <source>
        <dbReference type="SAM" id="MobiDB-lite"/>
    </source>
</evidence>
<dbReference type="Pfam" id="PF10598">
    <property type="entry name" value="RRM_4"/>
    <property type="match status" value="1"/>
</dbReference>
<organism evidence="8 9">
    <name type="scientific">Giardia intestinalis</name>
    <name type="common">Giardia lamblia</name>
    <dbReference type="NCBI Taxonomy" id="5741"/>
    <lineage>
        <taxon>Eukaryota</taxon>
        <taxon>Metamonada</taxon>
        <taxon>Diplomonadida</taxon>
        <taxon>Hexamitidae</taxon>
        <taxon>Giardiinae</taxon>
        <taxon>Giardia</taxon>
    </lineage>
</organism>
<gene>
    <name evidence="8" type="ORF">DHA2_152902</name>
</gene>
<evidence type="ECO:0000259" key="2">
    <source>
        <dbReference type="Pfam" id="PF08082"/>
    </source>
</evidence>
<dbReference type="InterPro" id="IPR019582">
    <property type="entry name" value="RRM_spliceosomal_PrP8"/>
</dbReference>
<dbReference type="VEuPathDB" id="GiardiaDB:DHA2_152902"/>
<dbReference type="Pfam" id="PF08082">
    <property type="entry name" value="PRO8NT"/>
    <property type="match status" value="1"/>
</dbReference>
<dbReference type="GO" id="GO:0005682">
    <property type="term" value="C:U5 snRNP"/>
    <property type="evidence" value="ECO:0007669"/>
    <property type="project" value="TreeGrafter"/>
</dbReference>
<dbReference type="PANTHER" id="PTHR11140">
    <property type="entry name" value="PRE-MRNA SPLICING FACTOR PRP8"/>
    <property type="match status" value="1"/>
</dbReference>
<feature type="domain" description="Pre-mRNA-processing-splicing factor 8 U5-snRNA-binding" evidence="5">
    <location>
        <begin position="1066"/>
        <end position="1162"/>
    </location>
</feature>
<dbReference type="InterPro" id="IPR012337">
    <property type="entry name" value="RNaseH-like_sf"/>
</dbReference>
<reference evidence="9" key="1">
    <citation type="submission" date="2012-02" db="EMBL/GenBank/DDBJ databases">
        <title>Genome sequencing of Giardia lamblia Genotypes A2 and B isolates (DH and GS) and comparative analysis with the genomes of Genotypes A1 and E (WB and Pig).</title>
        <authorList>
            <person name="Adam R."/>
            <person name="Dahlstrom E."/>
            <person name="Martens C."/>
            <person name="Bruno D."/>
            <person name="Barbian K."/>
            <person name="Porcella S.F."/>
            <person name="Nash T."/>
        </authorList>
    </citation>
    <scope>NUCLEOTIDE SEQUENCE</scope>
    <source>
        <strain evidence="9">DH</strain>
    </source>
</reference>
<name>V6TIM2_GIAIN</name>
<evidence type="ECO:0000259" key="4">
    <source>
        <dbReference type="Pfam" id="PF10596"/>
    </source>
</evidence>
<comment type="caution">
    <text evidence="8">The sequence shown here is derived from an EMBL/GenBank/DDBJ whole genome shotgun (WGS) entry which is preliminary data.</text>
</comment>
<dbReference type="Proteomes" id="UP000018320">
    <property type="component" value="Unassembled WGS sequence"/>
</dbReference>
<dbReference type="VEuPathDB" id="GiardiaDB:QR46_1949"/>
<dbReference type="Gene3D" id="3.30.43.40">
    <property type="entry name" value="Pre-mRNA-processing-splicing factor 8, U5-snRNA-binding domain"/>
    <property type="match status" value="1"/>
</dbReference>
<dbReference type="InterPro" id="IPR043172">
    <property type="entry name" value="Prp8_domainIV_palm"/>
</dbReference>
<evidence type="ECO:0000259" key="6">
    <source>
        <dbReference type="Pfam" id="PF10598"/>
    </source>
</evidence>
<dbReference type="GO" id="GO:0030620">
    <property type="term" value="F:U2 snRNA binding"/>
    <property type="evidence" value="ECO:0007669"/>
    <property type="project" value="TreeGrafter"/>
</dbReference>
<evidence type="ECO:0000259" key="5">
    <source>
        <dbReference type="Pfam" id="PF10597"/>
    </source>
</evidence>
<dbReference type="InterPro" id="IPR021983">
    <property type="entry name" value="PRP8_domainIV"/>
</dbReference>
<dbReference type="Pfam" id="PF08083">
    <property type="entry name" value="PROCN"/>
    <property type="match status" value="1"/>
</dbReference>
<dbReference type="InterPro" id="IPR019581">
    <property type="entry name" value="Prp8_U5-snRNA-bd"/>
</dbReference>
<dbReference type="SUPFAM" id="SSF53098">
    <property type="entry name" value="Ribonuclease H-like"/>
    <property type="match status" value="1"/>
</dbReference>
<sequence>MQSLKPRLLQSVQPTLVGSTENSSFPSQPRSMARKLAAMGSLKFLVYAIRKALETMPQPWEAVRYVTVAHQKAGALTYILSKSTSSEHDLIRQWTRVCDSIPKDAAPPSYPIFDGTASYMCYRDNLAFARPLPLFKTNATIRFHRLKNLCADLSATQKILLSDSRRSLKSRDKFSFEQHLPSVFTNLSSFHGDDNFLMHQHVYLYHAYTEDQLLTYPALYYPISMHPPANLPIFLSPSPSAFCGTFLDRRKSNLMHINSSAMLSRSAQINEYSDAIQSSLQTCAYRSPSLLSLPLSSARKSFHKREIKSKSVTTILRTSPQFSIISNVDWLEAAQHLLAQAHDAMTLMLHRKNITFLSLDYNFNLTHTKVLSTKERKQSRFGKAFHLVRELTKFLKYMVDTHIAHRLLLIDYPTFLAGIHHLFLNIGTVTSVYRYKYKISNQIRQLKALGMLCGDVPFYHPLQCVMNSYLRGLSPLLEAYLSRLLARTAGIIDKDSGNSSRRVTHQRSLANQIVEQRNRYVGRFVSMYPQFTTRSAMTKLFLAHLAEAWLCWRAGMAYDQVYSQMSPEVADLVQAYVSERADLYTASIACTKKRIASNKWIAKSEHYKYCGRAGRQDMRELIVVNAAYLCEPIQKDLRVSLGTVYSLAYLCITVAARVCACGSHIPFPSQEFEYDGKLLELALRDLREDVLSGSILTVADRQLLTLIEKATSLPHEFLIRIKEILLKKRTFDAVQIEYAEARTCVYPIYLTTGLTRVVDVYFTYYLSYQITSSPLHYLLFKRGFSSIDLSNPYSIELPAELTIRYCKHVHSMCSGLPATNGEGCFLVHMHLNTDSYFRGFNLHVIGKVISLLFDPVISSFLITRLSSSFYFKDMTYTAVRGVAPSFQFSHFLLTLLLSILDLTILLHYDEQPFSPTIILRVVTFIIAFTKDYRQSGVPLSQLWLRKACLEKGIDLSRLSIFYGTYKLLSYVRQGESLYLVLQEDRQANIESSKTTIMEQVMESIPQSIACYISRQSSFCDNQTFYFVSLVNQPIRFEFMGYIILAKSIKDLGMSTNILHSVSATFIANFIYHANQLISSAVSTSFSKIIAKWNSLLLNCVIYYREALLQSPRFLRILMAYEEKVCNKIKQGLNSKMPNRFPNVIFYSPRELGGLGMLSVGSAGVYPSSEELNPKYPVAERSRRWDQKHQEVLLPSVIHFISPWADELNRSFLGYQRLLSIFCEFYNGRSPLFGAQTGFHVYEYDACEAEQQYSFKEISECLSSQWTGFAVSTFREAVFQALSQGSNSIEQQSPLEIAWANGCIPRLTTLIHYAKDLYCLLYRNPFLHHLAKGISIGNALTLKSWYNKKLLGSLYDLQGYKKIITAIFGGVEEILHHTLYPATDFSDYKSVVWSTATEHETGLAKRTNLTRARRQGLSQIPNRRFALWWSPTINRSSVYIGYRSQIDLTGVYMCGKLATLKTAYVSLFRGHAWPMVHSSLVKTLLAILQDAFRGLPLDTIKVESVHPRKSYHYHTSCADISVTWTRSLTVQQDYSIQIQKGLSEPHHDSQEESSGAYASSGEQVDSCTRLWWIDLHLTWGNVDTCTSLAKYSKDRHKYYTSDRSRGIYRSPHGIIICIDLLYREIAAYGSVPTIAIPAINKAISELLESLHSNTMMNMLADRIRTQLGLSSSSVHKLTDITPSSIGDLFTGKVIIVDDSLAYNFRMLNRDDTRASRVIINGFISIFNPQTGRLVLSVVHADTYAGQSRRASLSRWRTADLLTGYISSLPQALRPTTVVVCSRQSIDPIRTLLSVLNPPIVVRGTSLHWQFQNIRSMVICAEGQEEHIRGTVNEVIQLQQTSISLSIDLYAQFRGTDEQTGLILEGTPIQHFIAVLLMLQLANLSPLTIYKIISQSNLELKKSLPEAELAYRPTYASLTTKSMERLSTIGNLTDFVLHLPRAPYQQWCPVISAMTERVINESAKKLGVRSDCLSPAEKKDLVLGAELVISNAPERRTSIFSRFVLSANTLGERMLSSTQPKEVTDVRSQSRLSNLHFGEQWLCLQRNAIFCKLFAASQPKADADTDSSFCRSIIDQAVGATTDNSSRLCVIIGQVTKSQPILPCSGLQAPVALTFGLQHSVTMNGKPRTLIELRHIRAYLGGWDFFSYAAIPITELLQDVKLTEEKTGMKFYGVLVDFSRAKLFPDKLLESATLKKSSVDIISLVGKTTSVCLLTFYFGTDRMEKQSNFCTYYLKQPNTDKTVDQKEFSRVRVHVASNYSLEFYCIDPITQCEKPGGIDQSVSYQSCIQFSKLFASKQIGWEELECHVDRI</sequence>
<dbReference type="Pfam" id="PF10596">
    <property type="entry name" value="U6-snRNA_bdg"/>
    <property type="match status" value="1"/>
</dbReference>
<reference evidence="8 9" key="2">
    <citation type="journal article" date="2013" name="Genome Biol. Evol.">
        <title>Genome sequencing of Giardia lamblia genotypes A2 and B isolates (DH and GS) and comparative analysis with the genomes of genotypes A1 and E (WB and Pig).</title>
        <authorList>
            <person name="Adam R.D."/>
            <person name="Dahlstrom E.W."/>
            <person name="Martens C.A."/>
            <person name="Bruno D.P."/>
            <person name="Barbian K.D."/>
            <person name="Ricklefs S.M."/>
            <person name="Hernandez M.M."/>
            <person name="Narla N.P."/>
            <person name="Patel R.B."/>
            <person name="Porcella S.F."/>
            <person name="Nash T.E."/>
        </authorList>
    </citation>
    <scope>NUCLEOTIDE SEQUENCE [LARGE SCALE GENOMIC DNA]</scope>
    <source>
        <strain evidence="8 9">DH</strain>
    </source>
</reference>
<dbReference type="Pfam" id="PF10597">
    <property type="entry name" value="U5_2-snRNA_bdg"/>
    <property type="match status" value="1"/>
</dbReference>
<evidence type="ECO:0000259" key="7">
    <source>
        <dbReference type="Pfam" id="PF12134"/>
    </source>
</evidence>
<feature type="domain" description="PROCN" evidence="3">
    <location>
        <begin position="300"/>
        <end position="618"/>
    </location>
</feature>
<dbReference type="GO" id="GO:0000244">
    <property type="term" value="P:spliceosomal tri-snRNP complex assembly"/>
    <property type="evidence" value="ECO:0007669"/>
    <property type="project" value="TreeGrafter"/>
</dbReference>
<dbReference type="InterPro" id="IPR027652">
    <property type="entry name" value="PRP8"/>
</dbReference>
<dbReference type="GO" id="GO:0017070">
    <property type="term" value="F:U6 snRNA binding"/>
    <property type="evidence" value="ECO:0007669"/>
    <property type="project" value="InterPro"/>
</dbReference>
<feature type="domain" description="PRO8NT" evidence="2">
    <location>
        <begin position="33"/>
        <end position="100"/>
    </location>
</feature>
<dbReference type="GO" id="GO:0071013">
    <property type="term" value="C:catalytic step 2 spliceosome"/>
    <property type="evidence" value="ECO:0007669"/>
    <property type="project" value="TreeGrafter"/>
</dbReference>
<dbReference type="EMBL" id="AHGT01000012">
    <property type="protein sequence ID" value="ESU38519.1"/>
    <property type="molecule type" value="Genomic_DNA"/>
</dbReference>
<dbReference type="Gene3D" id="3.30.420.230">
    <property type="match status" value="1"/>
</dbReference>
<dbReference type="VEuPathDB" id="GiardiaDB:GL50581_2338"/>
<evidence type="ECO:0000313" key="8">
    <source>
        <dbReference type="EMBL" id="ESU38519.1"/>
    </source>
</evidence>
<proteinExistence type="predicted"/>
<protein>
    <submittedName>
        <fullName evidence="8">Spliceosomal protein PrP8, U6-snRNA interacting domain</fullName>
    </submittedName>
</protein>
<dbReference type="Gene3D" id="3.90.1570.40">
    <property type="match status" value="1"/>
</dbReference>
<dbReference type="PANTHER" id="PTHR11140:SF0">
    <property type="entry name" value="PRE-MRNA-PROCESSING-SPLICING FACTOR 8"/>
    <property type="match status" value="1"/>
</dbReference>
<dbReference type="VEuPathDB" id="GiardiaDB:GL50803_00112114"/>
<evidence type="ECO:0000259" key="3">
    <source>
        <dbReference type="Pfam" id="PF08083"/>
    </source>
</evidence>
<dbReference type="InterPro" id="IPR042516">
    <property type="entry name" value="Prp8_U5-snRNA-bd_sf"/>
</dbReference>
<accession>V6TIM2</accession>
<feature type="domain" description="PRP8" evidence="7">
    <location>
        <begin position="1683"/>
        <end position="1812"/>
    </location>
</feature>
<dbReference type="InterPro" id="IPR019580">
    <property type="entry name" value="Prp8_U6-snRNA-bd"/>
</dbReference>
<dbReference type="FunFam" id="3.30.420.230:FF:000004">
    <property type="entry name" value="Spliceosomal protein PrP8, U6-snRNA interacting domain"/>
    <property type="match status" value="1"/>
</dbReference>
<feature type="domain" description="RNA recognition motif spliceosomal PrP8" evidence="6">
    <location>
        <begin position="842"/>
        <end position="905"/>
    </location>
</feature>
<dbReference type="InterPro" id="IPR012592">
    <property type="entry name" value="PROCN"/>
</dbReference>
<dbReference type="Pfam" id="PF12134">
    <property type="entry name" value="PRP8_domainIV"/>
    <property type="match status" value="1"/>
</dbReference>